<gene>
    <name evidence="1" type="ORF">LCGC14_2566520</name>
</gene>
<organism evidence="1">
    <name type="scientific">marine sediment metagenome</name>
    <dbReference type="NCBI Taxonomy" id="412755"/>
    <lineage>
        <taxon>unclassified sequences</taxon>
        <taxon>metagenomes</taxon>
        <taxon>ecological metagenomes</taxon>
    </lineage>
</organism>
<dbReference type="GO" id="GO:0008168">
    <property type="term" value="F:methyltransferase activity"/>
    <property type="evidence" value="ECO:0007669"/>
    <property type="project" value="InterPro"/>
</dbReference>
<reference evidence="1" key="1">
    <citation type="journal article" date="2015" name="Nature">
        <title>Complex archaea that bridge the gap between prokaryotes and eukaryotes.</title>
        <authorList>
            <person name="Spang A."/>
            <person name="Saw J.H."/>
            <person name="Jorgensen S.L."/>
            <person name="Zaremba-Niedzwiedzka K."/>
            <person name="Martijn J."/>
            <person name="Lind A.E."/>
            <person name="van Eijk R."/>
            <person name="Schleper C."/>
            <person name="Guy L."/>
            <person name="Ettema T.J."/>
        </authorList>
    </citation>
    <scope>NUCLEOTIDE SEQUENCE</scope>
</reference>
<sequence length="224" mass="25310">MTNYSPKSFPQPTTKRKVDREGADFYPTPLWATEALLQQESFEGLVWEPACGDGAMSRVLIANGLQVVSSDLYNRGYGTTGADFLEEVGADFDFIPNIITNPPYNLAGEFVQAAWQKSTKKFAFLLRLAFLEGIDRYESIYTKIPPTRVWVFTKRVTFYPKGAAKKGSGTTAYGWFVWDKQDNKVCYSNGVESRRDTQLCWLPPYRKITQALTLENLGLAGRKK</sequence>
<evidence type="ECO:0000313" key="1">
    <source>
        <dbReference type="EMBL" id="KKL09370.1"/>
    </source>
</evidence>
<comment type="caution">
    <text evidence="1">The sequence shown here is derived from an EMBL/GenBank/DDBJ whole genome shotgun (WGS) entry which is preliminary data.</text>
</comment>
<dbReference type="InterPro" id="IPR002052">
    <property type="entry name" value="DNA_methylase_N6_adenine_CS"/>
</dbReference>
<proteinExistence type="predicted"/>
<accession>A0A0F9AIZ4</accession>
<dbReference type="SUPFAM" id="SSF53335">
    <property type="entry name" value="S-adenosyl-L-methionine-dependent methyltransferases"/>
    <property type="match status" value="1"/>
</dbReference>
<dbReference type="GO" id="GO:0032259">
    <property type="term" value="P:methylation"/>
    <property type="evidence" value="ECO:0007669"/>
    <property type="project" value="InterPro"/>
</dbReference>
<name>A0A0F9AIZ4_9ZZZZ</name>
<dbReference type="EMBL" id="LAZR01042510">
    <property type="protein sequence ID" value="KKL09370.1"/>
    <property type="molecule type" value="Genomic_DNA"/>
</dbReference>
<dbReference type="AlphaFoldDB" id="A0A0F9AIZ4"/>
<dbReference type="PROSITE" id="PS00092">
    <property type="entry name" value="N6_MTASE"/>
    <property type="match status" value="1"/>
</dbReference>
<protein>
    <submittedName>
        <fullName evidence="1">Uncharacterized protein</fullName>
    </submittedName>
</protein>
<dbReference type="GO" id="GO:0003676">
    <property type="term" value="F:nucleic acid binding"/>
    <property type="evidence" value="ECO:0007669"/>
    <property type="project" value="InterPro"/>
</dbReference>
<dbReference type="InterPro" id="IPR029063">
    <property type="entry name" value="SAM-dependent_MTases_sf"/>
</dbReference>